<feature type="region of interest" description="Disordered" evidence="2">
    <location>
        <begin position="1114"/>
        <end position="1139"/>
    </location>
</feature>
<proteinExistence type="predicted"/>
<sequence length="3192" mass="334448">MGVRCPDALTLPRSHSPVAVPPLSLPPSLPAPPPPPPLPPLPRFSLRSAAFWCPLVHVVLLRFARATAFFIYEHCWASRRCRSRLDVFVLVRVWGRRRRRRAASLSVAVVSPPPPAPFSCVFDWLPFLGAVAVHLCAHAHPSAHPSIHPILPPHPLAFSMASYWWPLGHTAVPAEAKAPPPMGAPTTPQPALSNALSGRATAASLLCPAAEPATDARHLAHAIFHTNLENLLVESTKHCSLVALRDAIQATRQRQYDPASLFETLYIACILLAERSAGGTGIMTRRYGSNAAHPTPSSPPTGRHLSHSSSSTALHAMGSANELPHAPVTAAEAASQPAAGTQANCAVSSPHAPYYRHHAASRALLLQSIGDIGKLIALALLPVTQLVGQRVADLVRALAFQSSPSPTTQYTLLSTELPARTTLPRQLRVISASTASSIVLQSHSTAPRDTELSSGVFDPCLSGGAVPSATAAATAAVSAAGPVQLVHDDEVLVRLLQMTAAAASRCPLGSSALAELYGVLLLFYSGVAPMSMLEATCEATLTHHIHAVLTALHNSEAGDDEDVLHRSSPSVALMASTFTAQLQGVAFIRDICRLMIGVRTRWLYLNPYRTTSSVPSGAEGGGGAPAVSGSNCSNKKSAPVPYGGSTPSSMAGITASVAAAAADAERQRSEEQQLFSRAPSLSSRSMLESLATPSLLTQNELDAQSAAAVSAAGGRGGTAELTSLSSLTITTPSCAAMETVPERLRLFLVRTVTLFFKEHAKALAAPVMETKSVGGEGGGVSGGPTVTSAAAVSMHSPPYVQCLNDCCFSVALWGLREMGITVSMQPPPALFVEVQQQQQRDGSFSGTPCSLEMFTCTQQLALVSISSHLQSMTNSTQVLLEAHEQLLQRLCRHRKPCAASLSPWFGSSGDVSGGALMSSDDPERLSQAATVVLSLWRKTLTSVSFLWELLQLRSMRSDHHNDSSAEAVAAGMSEDVEEHRSSGLYSKEVWQPSSDVNWNGYNSDNSGNGDRSCGGTGVASRQWSQSPNGSPLYHRWPLPGLSRSRHYLTGSQSALGGGDSENERTSTPVALGFANAAAASEEGGGGGVDVTGVPSLVRLVLSVQAVVVSHIQPPPTTTMQASADDRRGGSDGEEAEEAALTRSPLLPITPPRFLSAGDTVDGSLGERSLKPSPLQIKTAPANAYEAAAVSTPLCLCTTNASTAYQCFTEALNCLTAFGQLFSQLVSSVTATEKGQVLCWCRACFLALHPHLLHCEQLCLPHLRYEEDVLPVVLKATGYWVQVSCILQLPGERDSYLAALVDVLRAPDSVAGHLVALAPPTASGMSDASSPTTATLLEALLTLNDACAAAEPVVPGSVAAATLSLSDDRDAAPPDSSGGAKGMQQYAPTMPSWGVGWLRRRSRTTSSSTLGNTVTPARPSGGRSGSWIMSLPQSQMNAAPSRIGTPLLTASAPYSKQQQSAPASLAMSSVLTSRGWRAPAVQHAVILGVCRLQHKIFIMKTLHVIANTLGAQLRSGWALLARGFAMTEPLLHMLKRLLSWIEESTEEQEQEDQLLSDALHLRDALRSLCVHNACHLPYAQFELFFAELMRATVALGPAASSPQQDGAALAVNEWACGDLHVTAPYTTASSRLPRHHPQGCGDQWVLTSECLSVSLLAMLPFIDLRYTDAAAGTASEDVGGHIGGSSRPSAQAVQVQHQRTGAVARALHLWELETKVCRYVTDHQHVERWGTTLLTMMRAHKGALLAATASSCVEPVTAVLDTPLVSGNLSQEETRTIELVLSTVVSHVATVAVQLCRSAGRHQIAAVASAGGGGGSLLSDTAIAAPSSSYQAVQSAALVLTSGPFAAVPLTQVANALFATTASGSSLAVSAAKDCPAGVGGSCGLPLLPFVQADPRQSTSRLLAAVHRSSQAIALHNSLDANRSSAPTAPPATASGNLDLLEQLLARPFALLDGVYHEWQRQYAGSPSRGGGQGGRSATAAETNVAEQRGREDRTSPALLETDEGLAPPQIEERSASLGALETSAASSVVAAAVPQILANAAAAVLMDVVKIVQSYGEDIDGAAWESILSLLQRTTMVTKADGDVLTSTSATGTGGSSSILQSSVITNSVGGRSASSSSLLLEKLGIINAPSTAAGAATSSSQAVESLNTAFRALESIQHNYIPRLKVDGLHRLIVCVGAFTVHRVDGGTAGERKLHTNLSAVQLLWSIADYLAVFGSEAVEEIERCNVDNNASRGSVGVVRVTTVDCVSAAAGGAPESPARYSDSVSVVQQQQDRLWCSLLWQLRNGCLDDRQEVRQSALQTFFALVQTYGWRFSAVCWRCVLLDVLLPLMEVAAVATELCATPPPSPLPSALGGDGATVVVAAAGGCSPDTTMPQLLRSFIDHPAQLEEVRVALFDAGSRLLVTHYARMQAATAAAEDDKDDATQVLERFLRLCGDVCVVLRGTSGEQAALAAVHALHGLLVEMPGKGLHAHGVHLAWSALERLILCGGGNDCADELPADLREGTANAPHVHRRGKQCTIAVMAAAVAALCDSFRLQRLATAAPDAAADLTASTQSSTVERSHSTTGFSSFFSGWGSGGFGAAAPAPAVKSISGAGLRHGGSSSPTQYFTRLLFLLQAVTRCPAVVNSYYFPNKAQSTLLEGVTAVWPTLSSCEAQTMWNGVLLSAFPSAATLKSFVLQGVYESVSITVGDDEATTNARATAASALIPLKSVMPPGSHPGYLSSVMETMNTLILHHMGMDPLGAAAAKRRESDALPPNPASANTPAAATETPATTTDENHVRLVFMAPSTLQVTGTLLLLHLASAAILTEPPRLGSAPFTLPALFLEECVNLLQRTLWGTVLARTPTPSSSLPTPSTEVSSVSALTAAAVQCRQDGVAALCGVFEQLLTTTSTVVRHLEATPQTGAAATSGTTATPTTTMLPPHVTAALQSLDLLVDILGEVVHFAMEQYEDVICAATAITALSIASTAEGVALDRVARRSLALLQRWADAVAATPTGRLPPLSSASTLQHHHQHHHTRSGSDSSHMPLSLQGTVACHEAPAQSQRASHASDTAPAAASRSQLQKVAQASMESRNKAIIAQFVSNPDDASAGALLVDTLRDMLQSAQNNARVGPRAGSGAATKNLLCMMPDLLRLVACSSREPKRSAAAITREQEIREILAKLLTMVTEEQQNHLPNQAGSCEGGGHQEVG</sequence>
<name>A0A3P3YZ90_LEIBR</name>
<dbReference type="InterPro" id="IPR032817">
    <property type="entry name" value="Mon2_C"/>
</dbReference>
<evidence type="ECO:0000313" key="5">
    <source>
        <dbReference type="Proteomes" id="UP000319462"/>
    </source>
</evidence>
<feature type="compositionally biased region" description="Low complexity" evidence="2">
    <location>
        <begin position="997"/>
        <end position="1011"/>
    </location>
</feature>
<dbReference type="PANTHER" id="PTHR13037">
    <property type="entry name" value="FORMIN"/>
    <property type="match status" value="1"/>
</dbReference>
<feature type="compositionally biased region" description="Polar residues" evidence="2">
    <location>
        <begin position="1019"/>
        <end position="1029"/>
    </location>
</feature>
<feature type="compositionally biased region" description="Low complexity" evidence="2">
    <location>
        <begin position="3048"/>
        <end position="3062"/>
    </location>
</feature>
<gene>
    <name evidence="4" type="ORF">LBRM2904_09.0500</name>
</gene>
<feature type="compositionally biased region" description="Basic residues" evidence="2">
    <location>
        <begin position="3011"/>
        <end position="3020"/>
    </location>
</feature>
<evidence type="ECO:0000313" key="4">
    <source>
        <dbReference type="EMBL" id="SYZ63268.1"/>
    </source>
</evidence>
<feature type="region of interest" description="Disordered" evidence="2">
    <location>
        <begin position="613"/>
        <end position="643"/>
    </location>
</feature>
<dbReference type="EMBL" id="LS997608">
    <property type="protein sequence ID" value="SYZ63268.1"/>
    <property type="molecule type" value="Genomic_DNA"/>
</dbReference>
<feature type="domain" description="Mon2 C-terminal" evidence="3">
    <location>
        <begin position="2193"/>
        <end position="2332"/>
    </location>
</feature>
<feature type="compositionally biased region" description="Polar residues" evidence="2">
    <location>
        <begin position="3022"/>
        <end position="3034"/>
    </location>
</feature>
<dbReference type="PANTHER" id="PTHR13037:SF24">
    <property type="entry name" value="POLYCOMB PROTEIN PCL-RELATED"/>
    <property type="match status" value="1"/>
</dbReference>
<evidence type="ECO:0000256" key="1">
    <source>
        <dbReference type="ARBA" id="ARBA00022581"/>
    </source>
</evidence>
<reference evidence="4 5" key="1">
    <citation type="submission" date="2018-09" db="EMBL/GenBank/DDBJ databases">
        <authorList>
            <person name="Peiro R."/>
            <person name="Begona"/>
            <person name="Cbmso G."/>
            <person name="Lopez M."/>
            <person name="Gonzalez S."/>
        </authorList>
    </citation>
    <scope>NUCLEOTIDE SEQUENCE [LARGE SCALE GENOMIC DNA]</scope>
</reference>
<feature type="region of interest" description="Disordered" evidence="2">
    <location>
        <begin position="1364"/>
        <end position="1385"/>
    </location>
</feature>
<evidence type="ECO:0000259" key="3">
    <source>
        <dbReference type="Pfam" id="PF16206"/>
    </source>
</evidence>
<protein>
    <submittedName>
        <fullName evidence="4">Hypothetical_protein</fullName>
    </submittedName>
</protein>
<dbReference type="Proteomes" id="UP000319462">
    <property type="component" value="Chromosome 9"/>
</dbReference>
<evidence type="ECO:0000256" key="2">
    <source>
        <dbReference type="SAM" id="MobiDB-lite"/>
    </source>
</evidence>
<feature type="region of interest" description="Disordered" evidence="2">
    <location>
        <begin position="2747"/>
        <end position="2776"/>
    </location>
</feature>
<keyword evidence="1" id="KW-0945">Host-virus interaction</keyword>
<dbReference type="Pfam" id="PF16206">
    <property type="entry name" value="Mon2_C"/>
    <property type="match status" value="1"/>
</dbReference>
<feature type="region of interest" description="Disordered" evidence="2">
    <location>
        <begin position="996"/>
        <end position="1036"/>
    </location>
</feature>
<feature type="region of interest" description="Disordered" evidence="2">
    <location>
        <begin position="1963"/>
        <end position="2008"/>
    </location>
</feature>
<organism evidence="4 5">
    <name type="scientific">Leishmania braziliensis MHOM/BR/75/M2904</name>
    <dbReference type="NCBI Taxonomy" id="420245"/>
    <lineage>
        <taxon>Eukaryota</taxon>
        <taxon>Discoba</taxon>
        <taxon>Euglenozoa</taxon>
        <taxon>Kinetoplastea</taxon>
        <taxon>Metakinetoplastina</taxon>
        <taxon>Trypanosomatida</taxon>
        <taxon>Trypanosomatidae</taxon>
        <taxon>Leishmaniinae</taxon>
        <taxon>Leishmania</taxon>
        <taxon>Leishmania braziliensis species complex</taxon>
    </lineage>
</organism>
<accession>A0A3P3YZ90</accession>
<feature type="region of interest" description="Disordered" evidence="2">
    <location>
        <begin position="3000"/>
        <end position="3062"/>
    </location>
</feature>
<feature type="compositionally biased region" description="Low complexity" evidence="2">
    <location>
        <begin position="2761"/>
        <end position="2776"/>
    </location>
</feature>
<feature type="region of interest" description="Disordered" evidence="2">
    <location>
        <begin position="285"/>
        <end position="313"/>
    </location>
</feature>
<feature type="region of interest" description="Disordered" evidence="2">
    <location>
        <begin position="1403"/>
        <end position="1423"/>
    </location>
</feature>